<sequence length="104" mass="11270">MHPSIRAAHKPLISFLGKRKWPANPEPQHPHPAAPAQLRDAFSDFLKKFESSGKQGSGAGSKASSGKAAYGEFWEAPERLWRNKASFVEDAEIDAVLSGGASLR</sequence>
<reference evidence="1" key="2">
    <citation type="journal article" date="2022" name="New Phytol.">
        <title>Evolutionary transition to the ectomycorrhizal habit in the genomes of a hyperdiverse lineage of mushroom-forming fungi.</title>
        <authorList>
            <person name="Looney B."/>
            <person name="Miyauchi S."/>
            <person name="Morin E."/>
            <person name="Drula E."/>
            <person name="Courty P.E."/>
            <person name="Kohler A."/>
            <person name="Kuo A."/>
            <person name="LaButti K."/>
            <person name="Pangilinan J."/>
            <person name="Lipzen A."/>
            <person name="Riley R."/>
            <person name="Andreopoulos W."/>
            <person name="He G."/>
            <person name="Johnson J."/>
            <person name="Nolan M."/>
            <person name="Tritt A."/>
            <person name="Barry K.W."/>
            <person name="Grigoriev I.V."/>
            <person name="Nagy L.G."/>
            <person name="Hibbett D."/>
            <person name="Henrissat B."/>
            <person name="Matheny P.B."/>
            <person name="Labbe J."/>
            <person name="Martin F.M."/>
        </authorList>
    </citation>
    <scope>NUCLEOTIDE SEQUENCE</scope>
    <source>
        <strain evidence="1">HHB10654</strain>
    </source>
</reference>
<keyword evidence="2" id="KW-1185">Reference proteome</keyword>
<accession>A0ACB8SLN2</accession>
<dbReference type="Proteomes" id="UP000814140">
    <property type="component" value="Unassembled WGS sequence"/>
</dbReference>
<evidence type="ECO:0000313" key="1">
    <source>
        <dbReference type="EMBL" id="KAI0056686.1"/>
    </source>
</evidence>
<organism evidence="1 2">
    <name type="scientific">Artomyces pyxidatus</name>
    <dbReference type="NCBI Taxonomy" id="48021"/>
    <lineage>
        <taxon>Eukaryota</taxon>
        <taxon>Fungi</taxon>
        <taxon>Dikarya</taxon>
        <taxon>Basidiomycota</taxon>
        <taxon>Agaricomycotina</taxon>
        <taxon>Agaricomycetes</taxon>
        <taxon>Russulales</taxon>
        <taxon>Auriscalpiaceae</taxon>
        <taxon>Artomyces</taxon>
    </lineage>
</organism>
<proteinExistence type="predicted"/>
<evidence type="ECO:0000313" key="2">
    <source>
        <dbReference type="Proteomes" id="UP000814140"/>
    </source>
</evidence>
<reference evidence="1" key="1">
    <citation type="submission" date="2021-03" db="EMBL/GenBank/DDBJ databases">
        <authorList>
            <consortium name="DOE Joint Genome Institute"/>
            <person name="Ahrendt S."/>
            <person name="Looney B.P."/>
            <person name="Miyauchi S."/>
            <person name="Morin E."/>
            <person name="Drula E."/>
            <person name="Courty P.E."/>
            <person name="Chicoki N."/>
            <person name="Fauchery L."/>
            <person name="Kohler A."/>
            <person name="Kuo A."/>
            <person name="Labutti K."/>
            <person name="Pangilinan J."/>
            <person name="Lipzen A."/>
            <person name="Riley R."/>
            <person name="Andreopoulos W."/>
            <person name="He G."/>
            <person name="Johnson J."/>
            <person name="Barry K.W."/>
            <person name="Grigoriev I.V."/>
            <person name="Nagy L."/>
            <person name="Hibbett D."/>
            <person name="Henrissat B."/>
            <person name="Matheny P.B."/>
            <person name="Labbe J."/>
            <person name="Martin F."/>
        </authorList>
    </citation>
    <scope>NUCLEOTIDE SEQUENCE</scope>
    <source>
        <strain evidence="1">HHB10654</strain>
    </source>
</reference>
<dbReference type="EMBL" id="MU277260">
    <property type="protein sequence ID" value="KAI0056686.1"/>
    <property type="molecule type" value="Genomic_DNA"/>
</dbReference>
<comment type="caution">
    <text evidence="1">The sequence shown here is derived from an EMBL/GenBank/DDBJ whole genome shotgun (WGS) entry which is preliminary data.</text>
</comment>
<gene>
    <name evidence="1" type="ORF">BV25DRAFT_1903115</name>
</gene>
<protein>
    <submittedName>
        <fullName evidence="1">Uncharacterized protein</fullName>
    </submittedName>
</protein>
<name>A0ACB8SLN2_9AGAM</name>